<comment type="catalytic activity">
    <reaction evidence="1">
        <text>S-ubiquitinyl-[E2 ubiquitin-conjugating enzyme]-L-cysteine + [acceptor protein]-L-lysine = [E2 ubiquitin-conjugating enzyme]-L-cysteine + N(6)-ubiquitinyl-[acceptor protein]-L-lysine.</text>
        <dbReference type="EC" id="2.3.2.27"/>
    </reaction>
</comment>
<dbReference type="PANTHER" id="PTHR46913:SF1">
    <property type="entry name" value="RING-H2 FINGER PROTEIN ATL16"/>
    <property type="match status" value="1"/>
</dbReference>
<dbReference type="InterPro" id="IPR044600">
    <property type="entry name" value="ATL1/ATL16-like"/>
</dbReference>
<evidence type="ECO:0000313" key="17">
    <source>
        <dbReference type="RefSeq" id="XP_035544739.1"/>
    </source>
</evidence>
<dbReference type="Pfam" id="PF13639">
    <property type="entry name" value="zf-RING_2"/>
    <property type="match status" value="1"/>
</dbReference>
<evidence type="ECO:0000256" key="4">
    <source>
        <dbReference type="ARBA" id="ARBA00012483"/>
    </source>
</evidence>
<dbReference type="Gramene" id="Jr03_08140_p1">
    <property type="protein sequence ID" value="cds.Jr03_08140_p1"/>
    <property type="gene ID" value="Jr03_08140"/>
</dbReference>
<dbReference type="GO" id="GO:0016567">
    <property type="term" value="P:protein ubiquitination"/>
    <property type="evidence" value="ECO:0007669"/>
    <property type="project" value="InterPro"/>
</dbReference>
<dbReference type="Gene3D" id="3.30.40.10">
    <property type="entry name" value="Zinc/RING finger domain, C3HC4 (zinc finger)"/>
    <property type="match status" value="1"/>
</dbReference>
<name>A0A6P9EBH4_JUGRE</name>
<dbReference type="SUPFAM" id="SSF57850">
    <property type="entry name" value="RING/U-box"/>
    <property type="match status" value="1"/>
</dbReference>
<evidence type="ECO:0000256" key="15">
    <source>
        <dbReference type="SAM" id="Phobius"/>
    </source>
</evidence>
<evidence type="ECO:0000256" key="13">
    <source>
        <dbReference type="ARBA" id="ARBA00024209"/>
    </source>
</evidence>
<protein>
    <recommendedName>
        <fullName evidence="4">RING-type E3 ubiquitin transferase</fullName>
        <ecNumber evidence="4">2.3.2.27</ecNumber>
    </recommendedName>
</protein>
<dbReference type="GO" id="GO:0016020">
    <property type="term" value="C:membrane"/>
    <property type="evidence" value="ECO:0007669"/>
    <property type="project" value="UniProtKB-SubCell"/>
</dbReference>
<gene>
    <name evidence="17" type="primary">LOC109004417</name>
</gene>
<keyword evidence="16" id="KW-1185">Reference proteome</keyword>
<dbReference type="SMART" id="SM00184">
    <property type="entry name" value="RING"/>
    <property type="match status" value="1"/>
</dbReference>
<evidence type="ECO:0000256" key="3">
    <source>
        <dbReference type="ARBA" id="ARBA00004906"/>
    </source>
</evidence>
<evidence type="ECO:0000256" key="6">
    <source>
        <dbReference type="ARBA" id="ARBA00022692"/>
    </source>
</evidence>
<keyword evidence="10" id="KW-0862">Zinc</keyword>
<evidence type="ECO:0000313" key="16">
    <source>
        <dbReference type="Proteomes" id="UP000235220"/>
    </source>
</evidence>
<keyword evidence="7" id="KW-0479">Metal-binding</keyword>
<dbReference type="EC" id="2.3.2.27" evidence="4"/>
<dbReference type="Proteomes" id="UP000235220">
    <property type="component" value="Chromosome 3"/>
</dbReference>
<keyword evidence="6 15" id="KW-0812">Transmembrane</keyword>
<feature type="compositionally biased region" description="Basic and acidic residues" evidence="14">
    <location>
        <begin position="224"/>
        <end position="236"/>
    </location>
</feature>
<evidence type="ECO:0000256" key="7">
    <source>
        <dbReference type="ARBA" id="ARBA00022723"/>
    </source>
</evidence>
<dbReference type="OrthoDB" id="8062037at2759"/>
<evidence type="ECO:0000256" key="2">
    <source>
        <dbReference type="ARBA" id="ARBA00004167"/>
    </source>
</evidence>
<sequence>MSSDDDDKGSKYGVGREILIAAIFSLLAVVVFIIIIRTYARYLSRSQERTRRDILNRVSTLAQIASVDMDSVDPPAETAGGLDPFVIASLPKFTYKPANSLDQSEVIECSVCLSSIEEEAMVRLLPNCKHMFHVECIDVWLNSNKTCPVCRTVADPKVQPERNDKGIIAGVQRPTAPPIENSIPHGAAELEKAGGSGSGSGSRLSSFRRMLSRGRSSRRIQSCGDHEVGSEDLERQ</sequence>
<dbReference type="GO" id="GO:0008270">
    <property type="term" value="F:zinc ion binding"/>
    <property type="evidence" value="ECO:0007669"/>
    <property type="project" value="UniProtKB-KW"/>
</dbReference>
<dbReference type="CDD" id="cd16461">
    <property type="entry name" value="RING-H2_EL5-like"/>
    <property type="match status" value="1"/>
</dbReference>
<evidence type="ECO:0000256" key="11">
    <source>
        <dbReference type="ARBA" id="ARBA00022989"/>
    </source>
</evidence>
<dbReference type="AlphaFoldDB" id="A0A6P9EBH4"/>
<dbReference type="GO" id="GO:0061630">
    <property type="term" value="F:ubiquitin protein ligase activity"/>
    <property type="evidence" value="ECO:0007669"/>
    <property type="project" value="UniProtKB-EC"/>
</dbReference>
<dbReference type="PROSITE" id="PS50089">
    <property type="entry name" value="ZF_RING_2"/>
    <property type="match status" value="1"/>
</dbReference>
<evidence type="ECO:0000256" key="12">
    <source>
        <dbReference type="ARBA" id="ARBA00023136"/>
    </source>
</evidence>
<proteinExistence type="inferred from homology"/>
<dbReference type="GeneID" id="109004417"/>
<comment type="pathway">
    <text evidence="3">Protein modification; protein ubiquitination.</text>
</comment>
<feature type="transmembrane region" description="Helical" evidence="15">
    <location>
        <begin position="18"/>
        <end position="40"/>
    </location>
</feature>
<dbReference type="RefSeq" id="XP_035544739.1">
    <property type="nucleotide sequence ID" value="XM_035688846.1"/>
</dbReference>
<dbReference type="PANTHER" id="PTHR46913">
    <property type="entry name" value="RING-H2 FINGER PROTEIN ATL16"/>
    <property type="match status" value="1"/>
</dbReference>
<keyword evidence="12 15" id="KW-0472">Membrane</keyword>
<comment type="similarity">
    <text evidence="13">Belongs to the RING-type zinc finger family. ATL subfamily.</text>
</comment>
<evidence type="ECO:0000256" key="1">
    <source>
        <dbReference type="ARBA" id="ARBA00000900"/>
    </source>
</evidence>
<dbReference type="KEGG" id="jre:109004417"/>
<reference evidence="17" key="1">
    <citation type="submission" date="2025-08" db="UniProtKB">
        <authorList>
            <consortium name="RefSeq"/>
        </authorList>
    </citation>
    <scope>IDENTIFICATION</scope>
    <source>
        <tissue evidence="17">Leaves</tissue>
    </source>
</reference>
<evidence type="ECO:0000256" key="10">
    <source>
        <dbReference type="ARBA" id="ARBA00022833"/>
    </source>
</evidence>
<organism evidence="16 17">
    <name type="scientific">Juglans regia</name>
    <name type="common">English walnut</name>
    <dbReference type="NCBI Taxonomy" id="51240"/>
    <lineage>
        <taxon>Eukaryota</taxon>
        <taxon>Viridiplantae</taxon>
        <taxon>Streptophyta</taxon>
        <taxon>Embryophyta</taxon>
        <taxon>Tracheophyta</taxon>
        <taxon>Spermatophyta</taxon>
        <taxon>Magnoliopsida</taxon>
        <taxon>eudicotyledons</taxon>
        <taxon>Gunneridae</taxon>
        <taxon>Pentapetalae</taxon>
        <taxon>rosids</taxon>
        <taxon>fabids</taxon>
        <taxon>Fagales</taxon>
        <taxon>Juglandaceae</taxon>
        <taxon>Juglans</taxon>
    </lineage>
</organism>
<dbReference type="FunFam" id="3.30.40.10:FF:000187">
    <property type="entry name" value="E3 ubiquitin-protein ligase ATL6"/>
    <property type="match status" value="1"/>
</dbReference>
<keyword evidence="8" id="KW-0863">Zinc-finger</keyword>
<accession>A0A6P9EBH4</accession>
<keyword evidence="11 15" id="KW-1133">Transmembrane helix</keyword>
<evidence type="ECO:0000256" key="8">
    <source>
        <dbReference type="ARBA" id="ARBA00022771"/>
    </source>
</evidence>
<evidence type="ECO:0000256" key="9">
    <source>
        <dbReference type="ARBA" id="ARBA00022786"/>
    </source>
</evidence>
<keyword evidence="9" id="KW-0833">Ubl conjugation pathway</keyword>
<evidence type="ECO:0000256" key="5">
    <source>
        <dbReference type="ARBA" id="ARBA00022679"/>
    </source>
</evidence>
<comment type="subcellular location">
    <subcellularLocation>
        <location evidence="2">Membrane</location>
        <topology evidence="2">Single-pass membrane protein</topology>
    </subcellularLocation>
</comment>
<feature type="region of interest" description="Disordered" evidence="14">
    <location>
        <begin position="161"/>
        <end position="236"/>
    </location>
</feature>
<evidence type="ECO:0000256" key="14">
    <source>
        <dbReference type="SAM" id="MobiDB-lite"/>
    </source>
</evidence>
<dbReference type="InterPro" id="IPR001841">
    <property type="entry name" value="Znf_RING"/>
</dbReference>
<keyword evidence="5" id="KW-0808">Transferase</keyword>
<dbReference type="InterPro" id="IPR013083">
    <property type="entry name" value="Znf_RING/FYVE/PHD"/>
</dbReference>